<accession>A0ACB8TEL6</accession>
<name>A0ACB8TEL6_9AGAM</name>
<organism evidence="1 2">
    <name type="scientific">Artomyces pyxidatus</name>
    <dbReference type="NCBI Taxonomy" id="48021"/>
    <lineage>
        <taxon>Eukaryota</taxon>
        <taxon>Fungi</taxon>
        <taxon>Dikarya</taxon>
        <taxon>Basidiomycota</taxon>
        <taxon>Agaricomycotina</taxon>
        <taxon>Agaricomycetes</taxon>
        <taxon>Russulales</taxon>
        <taxon>Auriscalpiaceae</taxon>
        <taxon>Artomyces</taxon>
    </lineage>
</organism>
<dbReference type="EMBL" id="MU277191">
    <property type="protein sequence ID" value="KAI0066849.1"/>
    <property type="molecule type" value="Genomic_DNA"/>
</dbReference>
<dbReference type="Proteomes" id="UP000814140">
    <property type="component" value="Unassembled WGS sequence"/>
</dbReference>
<evidence type="ECO:0000313" key="2">
    <source>
        <dbReference type="Proteomes" id="UP000814140"/>
    </source>
</evidence>
<sequence length="190" mass="20180">MGHPRRAAPGIRGYDAWAQRLQEMRSGAAVPVLRKGPGRAGDVPAHRVRRACKWPCGSARDREARADARRRMRLLRGKTDDIGAVTPPAPRIAGGQISPRAVCRVGERRHGAREGEDSIRNWVGVTASRELMGSVAVGAPDSGVPDPLSRAVRRVVAGESGCGPGIEAGAAESVAVHALQCRMRYSVRGG</sequence>
<comment type="caution">
    <text evidence="1">The sequence shown here is derived from an EMBL/GenBank/DDBJ whole genome shotgun (WGS) entry which is preliminary data.</text>
</comment>
<proteinExistence type="predicted"/>
<keyword evidence="2" id="KW-1185">Reference proteome</keyword>
<protein>
    <submittedName>
        <fullName evidence="1">Uncharacterized protein</fullName>
    </submittedName>
</protein>
<evidence type="ECO:0000313" key="1">
    <source>
        <dbReference type="EMBL" id="KAI0066849.1"/>
    </source>
</evidence>
<reference evidence="1" key="1">
    <citation type="submission" date="2021-03" db="EMBL/GenBank/DDBJ databases">
        <authorList>
            <consortium name="DOE Joint Genome Institute"/>
            <person name="Ahrendt S."/>
            <person name="Looney B.P."/>
            <person name="Miyauchi S."/>
            <person name="Morin E."/>
            <person name="Drula E."/>
            <person name="Courty P.E."/>
            <person name="Chicoki N."/>
            <person name="Fauchery L."/>
            <person name="Kohler A."/>
            <person name="Kuo A."/>
            <person name="Labutti K."/>
            <person name="Pangilinan J."/>
            <person name="Lipzen A."/>
            <person name="Riley R."/>
            <person name="Andreopoulos W."/>
            <person name="He G."/>
            <person name="Johnson J."/>
            <person name="Barry K.W."/>
            <person name="Grigoriev I.V."/>
            <person name="Nagy L."/>
            <person name="Hibbett D."/>
            <person name="Henrissat B."/>
            <person name="Matheny P.B."/>
            <person name="Labbe J."/>
            <person name="Martin F."/>
        </authorList>
    </citation>
    <scope>NUCLEOTIDE SEQUENCE</scope>
    <source>
        <strain evidence="1">HHB10654</strain>
    </source>
</reference>
<gene>
    <name evidence="1" type="ORF">BV25DRAFT_1252429</name>
</gene>
<reference evidence="1" key="2">
    <citation type="journal article" date="2022" name="New Phytol.">
        <title>Evolutionary transition to the ectomycorrhizal habit in the genomes of a hyperdiverse lineage of mushroom-forming fungi.</title>
        <authorList>
            <person name="Looney B."/>
            <person name="Miyauchi S."/>
            <person name="Morin E."/>
            <person name="Drula E."/>
            <person name="Courty P.E."/>
            <person name="Kohler A."/>
            <person name="Kuo A."/>
            <person name="LaButti K."/>
            <person name="Pangilinan J."/>
            <person name="Lipzen A."/>
            <person name="Riley R."/>
            <person name="Andreopoulos W."/>
            <person name="He G."/>
            <person name="Johnson J."/>
            <person name="Nolan M."/>
            <person name="Tritt A."/>
            <person name="Barry K.W."/>
            <person name="Grigoriev I.V."/>
            <person name="Nagy L.G."/>
            <person name="Hibbett D."/>
            <person name="Henrissat B."/>
            <person name="Matheny P.B."/>
            <person name="Labbe J."/>
            <person name="Martin F.M."/>
        </authorList>
    </citation>
    <scope>NUCLEOTIDE SEQUENCE</scope>
    <source>
        <strain evidence="1">HHB10654</strain>
    </source>
</reference>